<reference evidence="2 3" key="1">
    <citation type="submission" date="2023-09" db="EMBL/GenBank/DDBJ databases">
        <title>Streptomyces sp. nov.: A antagonism against Alternaria gaisen Producing Streptochlin, Isolated from Tamarix root soil.</title>
        <authorList>
            <person name="Chen Y."/>
        </authorList>
    </citation>
    <scope>NUCLEOTIDE SEQUENCE [LARGE SCALE GENOMIC DNA]</scope>
    <source>
        <strain evidence="2 3">TRM76323</strain>
    </source>
</reference>
<comment type="caution">
    <text evidence="2">The sequence shown here is derived from an EMBL/GenBank/DDBJ whole genome shotgun (WGS) entry which is preliminary data.</text>
</comment>
<dbReference type="InterPro" id="IPR057702">
    <property type="entry name" value="DUF7942"/>
</dbReference>
<feature type="transmembrane region" description="Helical" evidence="1">
    <location>
        <begin position="84"/>
        <end position="108"/>
    </location>
</feature>
<evidence type="ECO:0000313" key="3">
    <source>
        <dbReference type="Proteomes" id="UP001250181"/>
    </source>
</evidence>
<feature type="transmembrane region" description="Helical" evidence="1">
    <location>
        <begin position="18"/>
        <end position="39"/>
    </location>
</feature>
<protein>
    <recommendedName>
        <fullName evidence="4">Integral membrane protein</fullName>
    </recommendedName>
</protein>
<dbReference type="Pfam" id="PF25637">
    <property type="entry name" value="DUF7942"/>
    <property type="match status" value="1"/>
</dbReference>
<dbReference type="NCBIfam" id="NF046119">
    <property type="entry name" value="memb_SCO4225"/>
    <property type="match status" value="1"/>
</dbReference>
<feature type="transmembrane region" description="Helical" evidence="1">
    <location>
        <begin position="51"/>
        <end position="72"/>
    </location>
</feature>
<dbReference type="Proteomes" id="UP001250181">
    <property type="component" value="Unassembled WGS sequence"/>
</dbReference>
<keyword evidence="1" id="KW-0812">Transmembrane</keyword>
<keyword evidence="3" id="KW-1185">Reference proteome</keyword>
<keyword evidence="1" id="KW-0472">Membrane</keyword>
<organism evidence="2 3">
    <name type="scientific">Streptomyces tamarix</name>
    <dbReference type="NCBI Taxonomy" id="3078565"/>
    <lineage>
        <taxon>Bacteria</taxon>
        <taxon>Bacillati</taxon>
        <taxon>Actinomycetota</taxon>
        <taxon>Actinomycetes</taxon>
        <taxon>Kitasatosporales</taxon>
        <taxon>Streptomycetaceae</taxon>
        <taxon>Streptomyces</taxon>
    </lineage>
</organism>
<dbReference type="EMBL" id="JAWCTQ010000022">
    <property type="protein sequence ID" value="MDT9684068.1"/>
    <property type="molecule type" value="Genomic_DNA"/>
</dbReference>
<sequence length="121" mass="12504">MKIIDLGDAPLRGLARLAFGNVASGVYLAFVAAVTALVVRDLWFTDHEDASFAALGLIAVAAPTILVVMAGGALGGDALLGSMWFFWAAFVVSVLAQSLGIGALARLVTGARRREPRPHGG</sequence>
<evidence type="ECO:0000313" key="2">
    <source>
        <dbReference type="EMBL" id="MDT9684068.1"/>
    </source>
</evidence>
<evidence type="ECO:0000256" key="1">
    <source>
        <dbReference type="SAM" id="Phobius"/>
    </source>
</evidence>
<evidence type="ECO:0008006" key="4">
    <source>
        <dbReference type="Google" id="ProtNLM"/>
    </source>
</evidence>
<gene>
    <name evidence="2" type="ORF">RND61_18670</name>
</gene>
<keyword evidence="1" id="KW-1133">Transmembrane helix</keyword>
<accession>A0ABU3QMS7</accession>
<dbReference type="RefSeq" id="WP_315879125.1">
    <property type="nucleotide sequence ID" value="NZ_JAWCTQ010000022.1"/>
</dbReference>
<name>A0ABU3QMS7_9ACTN</name>
<proteinExistence type="predicted"/>